<dbReference type="InterPro" id="IPR029061">
    <property type="entry name" value="THDP-binding"/>
</dbReference>
<keyword evidence="8" id="KW-0576">Peroxisome</keyword>
<dbReference type="Pfam" id="PF02775">
    <property type="entry name" value="TPP_enzyme_C"/>
    <property type="match status" value="1"/>
</dbReference>
<dbReference type="Pfam" id="PF02776">
    <property type="entry name" value="TPP_enzyme_N"/>
    <property type="match status" value="1"/>
</dbReference>
<comment type="caution">
    <text evidence="18">The sequence shown here is derived from an EMBL/GenBank/DDBJ whole genome shotgun (WGS) entry which is preliminary data.</text>
</comment>
<dbReference type="EMBL" id="JANBUH010000005">
    <property type="protein sequence ID" value="KAJ2757188.1"/>
    <property type="molecule type" value="Genomic_DNA"/>
</dbReference>
<reference evidence="18" key="1">
    <citation type="submission" date="2022-07" db="EMBL/GenBank/DDBJ databases">
        <title>Phylogenomic reconstructions and comparative analyses of Kickxellomycotina fungi.</title>
        <authorList>
            <person name="Reynolds N.K."/>
            <person name="Stajich J.E."/>
            <person name="Barry K."/>
            <person name="Grigoriev I.V."/>
            <person name="Crous P."/>
            <person name="Smith M.E."/>
        </authorList>
    </citation>
    <scope>NUCLEOTIDE SEQUENCE</scope>
    <source>
        <strain evidence="18">BCRC 34297</strain>
    </source>
</reference>
<name>A0A9W8GZR6_9FUNG</name>
<evidence type="ECO:0000256" key="13">
    <source>
        <dbReference type="ARBA" id="ARBA00059692"/>
    </source>
</evidence>
<dbReference type="FunFam" id="3.40.50.970:FF:000054">
    <property type="entry name" value="Putative 2-hydroxyphytanoyl-CoA lyase"/>
    <property type="match status" value="1"/>
</dbReference>
<evidence type="ECO:0000256" key="1">
    <source>
        <dbReference type="ARBA" id="ARBA00001946"/>
    </source>
</evidence>
<dbReference type="GO" id="GO:0000287">
    <property type="term" value="F:magnesium ion binding"/>
    <property type="evidence" value="ECO:0007669"/>
    <property type="project" value="InterPro"/>
</dbReference>
<evidence type="ECO:0000256" key="15">
    <source>
        <dbReference type="RuleBase" id="RU362132"/>
    </source>
</evidence>
<keyword evidence="16" id="KW-0812">Transmembrane</keyword>
<dbReference type="Gene3D" id="3.40.50.970">
    <property type="match status" value="2"/>
</dbReference>
<comment type="similarity">
    <text evidence="4 15">Belongs to the TPP enzyme family.</text>
</comment>
<evidence type="ECO:0000256" key="14">
    <source>
        <dbReference type="ARBA" id="ARBA00070390"/>
    </source>
</evidence>
<dbReference type="CDD" id="cd00177">
    <property type="entry name" value="START"/>
    <property type="match status" value="1"/>
</dbReference>
<evidence type="ECO:0000256" key="5">
    <source>
        <dbReference type="ARBA" id="ARBA00022723"/>
    </source>
</evidence>
<accession>A0A9W8GZR6</accession>
<dbReference type="Proteomes" id="UP001140011">
    <property type="component" value="Unassembled WGS sequence"/>
</dbReference>
<dbReference type="SUPFAM" id="SSF52518">
    <property type="entry name" value="Thiamin diphosphate-binding fold (THDP-binding)"/>
    <property type="match status" value="2"/>
</dbReference>
<dbReference type="FunFam" id="3.40.50.1220:FF:000006">
    <property type="entry name" value="2-hydroxyacyl-CoA lyase 1"/>
    <property type="match status" value="1"/>
</dbReference>
<comment type="subcellular location">
    <subcellularLocation>
        <location evidence="3">Peroxisome</location>
    </subcellularLocation>
</comment>
<dbReference type="Pfam" id="PF01852">
    <property type="entry name" value="START"/>
    <property type="match status" value="1"/>
</dbReference>
<evidence type="ECO:0000256" key="7">
    <source>
        <dbReference type="ARBA" id="ARBA00023052"/>
    </source>
</evidence>
<evidence type="ECO:0000256" key="9">
    <source>
        <dbReference type="ARBA" id="ARBA00023239"/>
    </source>
</evidence>
<dbReference type="InterPro" id="IPR045025">
    <property type="entry name" value="HACL1-like"/>
</dbReference>
<dbReference type="GO" id="GO:0008289">
    <property type="term" value="F:lipid binding"/>
    <property type="evidence" value="ECO:0007669"/>
    <property type="project" value="InterPro"/>
</dbReference>
<comment type="function">
    <text evidence="13">Catalyzes a carbon-carbon cleavage reaction; cleaves a 2-hydroxy-3-methylacyl-CoA into formyl-CoA and a 2-methyl-branched fatty aldehyde.</text>
</comment>
<dbReference type="SUPFAM" id="SSF52467">
    <property type="entry name" value="DHS-like NAD/FAD-binding domain"/>
    <property type="match status" value="1"/>
</dbReference>
<dbReference type="InterPro" id="IPR023393">
    <property type="entry name" value="START-like_dom_sf"/>
</dbReference>
<gene>
    <name evidence="18" type="ORF">GGI19_000238</name>
</gene>
<evidence type="ECO:0000259" key="17">
    <source>
        <dbReference type="PROSITE" id="PS50848"/>
    </source>
</evidence>
<organism evidence="18 19">
    <name type="scientific">Coemansia pectinata</name>
    <dbReference type="NCBI Taxonomy" id="1052879"/>
    <lineage>
        <taxon>Eukaryota</taxon>
        <taxon>Fungi</taxon>
        <taxon>Fungi incertae sedis</taxon>
        <taxon>Zoopagomycota</taxon>
        <taxon>Kickxellomycotina</taxon>
        <taxon>Kickxellomycetes</taxon>
        <taxon>Kickxellales</taxon>
        <taxon>Kickxellaceae</taxon>
        <taxon>Coemansia</taxon>
    </lineage>
</organism>
<evidence type="ECO:0000256" key="16">
    <source>
        <dbReference type="SAM" id="Phobius"/>
    </source>
</evidence>
<dbReference type="GO" id="GO:0005777">
    <property type="term" value="C:peroxisome"/>
    <property type="evidence" value="ECO:0007669"/>
    <property type="project" value="UniProtKB-SubCell"/>
</dbReference>
<comment type="catalytic activity">
    <reaction evidence="11">
        <text>an (R)-2-hydroxy-long-chain-fatty acyl-CoA = a long-chain fatty aldehyde + formyl-CoA</text>
        <dbReference type="Rhea" id="RHEA:67444"/>
        <dbReference type="ChEBI" id="CHEBI:17176"/>
        <dbReference type="ChEBI" id="CHEBI:57376"/>
        <dbReference type="ChEBI" id="CHEBI:170012"/>
        <dbReference type="EC" id="4.1.2.63"/>
    </reaction>
    <physiologicalReaction direction="left-to-right" evidence="11">
        <dbReference type="Rhea" id="RHEA:67445"/>
    </physiologicalReaction>
</comment>
<dbReference type="GO" id="GO:0030976">
    <property type="term" value="F:thiamine pyrophosphate binding"/>
    <property type="evidence" value="ECO:0007669"/>
    <property type="project" value="InterPro"/>
</dbReference>
<dbReference type="InterPro" id="IPR029035">
    <property type="entry name" value="DHS-like_NAD/FAD-binding_dom"/>
</dbReference>
<feature type="domain" description="START" evidence="17">
    <location>
        <begin position="636"/>
        <end position="828"/>
    </location>
</feature>
<feature type="transmembrane region" description="Helical" evidence="16">
    <location>
        <begin position="894"/>
        <end position="916"/>
    </location>
</feature>
<dbReference type="InterPro" id="IPR002913">
    <property type="entry name" value="START_lipid-bd_dom"/>
</dbReference>
<evidence type="ECO:0000313" key="19">
    <source>
        <dbReference type="Proteomes" id="UP001140011"/>
    </source>
</evidence>
<proteinExistence type="inferred from homology"/>
<evidence type="ECO:0000256" key="3">
    <source>
        <dbReference type="ARBA" id="ARBA00004275"/>
    </source>
</evidence>
<sequence>MASLTGAQVLAKALKQQGVQVVFGIVGIPVVEIADAIQAEGIKFIGFRNEQSCSYAASAWGYLTQQPGVCLAVSGPGVVHALAGIVHSQVNTWPMVLIGGACETLLEGAGAFQEFRQVEMCRPYTKYSARPATIGLIPTMVERAFTAAAAGRPGASYIDLPADIIQGQVAQVENAPRFAPAVGMADPAAVARAVELLAAARSPLLVVGKGAAYARAEEQIRALVDKYQAPFLPTPMGKGVVPDDHPRNMSSARSAALSGADVIVLLGARVNWLLHFGRRFSPTAKLIQIDVCPEEMGVNVPLAVALVGHLPLVVQQLTDALAGPFMADPGESDFVRALVAHGRKNAELQNKRYLNDELPMTYYRAFAEIKQRLPADVVLVSEGANTMDIARTVFDFQLPRRRLDCATFANMGVGLGYAIAAQAYYVESRVVAVVGDSAFGFSAMELETAVRARLPLIVVVINNSGIYFGLDRDQYEERRDVLPSTALTPEVRYELIAEAVGAKGYLVKTPEELGSAMDTALKSDGLSLINCLIRPGVSMQYPLDRLHYAIFQLLFFALVPTIIATTTVERTTGIEQKHIELKGQPSLPLLMQAKDTEPSVIQSPANGPHAYMEKCAEIERLFIKMATNGTDDGGPWTVLTSLSKPYPITVEGHAVKQFCFRITFYAPASPATAFDLLANVLRRPEWDELTDTTEVVQGLGHGDSINYVKMKAIWPTAARDSLLISHIVRRDEGFLNVGQSIEDNRVPEKQAEGIVRMEAAMAGQLVTKVSRDDRTRLGLEGENWCKVVQIADGDMKGWIPKSVIRFIATQAFPKSLTKVCKQLAMTPSSNESLLLRNLWATPVSKRMEDLSSSSVDEKPVAPKAVIASSRVATATPVGAVVHVRRARWLVWARLILRYATPAIIAALTSLIFNFLMKHRRG</sequence>
<dbReference type="SUPFAM" id="SSF55961">
    <property type="entry name" value="Bet v1-like"/>
    <property type="match status" value="1"/>
</dbReference>
<comment type="cofactor">
    <cofactor evidence="1">
        <name>Mg(2+)</name>
        <dbReference type="ChEBI" id="CHEBI:18420"/>
    </cofactor>
</comment>
<dbReference type="CDD" id="cd02004">
    <property type="entry name" value="TPP_BZL_OCoD_HPCL"/>
    <property type="match status" value="1"/>
</dbReference>
<protein>
    <recommendedName>
        <fullName evidence="14">2-hydroxyacyl-CoA lyase</fullName>
        <ecNumber evidence="12">4.1.2.63</ecNumber>
    </recommendedName>
</protein>
<dbReference type="Gene3D" id="3.30.530.20">
    <property type="match status" value="1"/>
</dbReference>
<evidence type="ECO:0000256" key="6">
    <source>
        <dbReference type="ARBA" id="ARBA00022842"/>
    </source>
</evidence>
<dbReference type="OrthoDB" id="10006023at2759"/>
<dbReference type="PANTHER" id="PTHR43710">
    <property type="entry name" value="2-HYDROXYACYL-COA LYASE"/>
    <property type="match status" value="1"/>
</dbReference>
<keyword evidence="16" id="KW-1133">Transmembrane helix</keyword>
<dbReference type="PANTHER" id="PTHR43710:SF2">
    <property type="entry name" value="2-HYDROXYACYL-COA LYASE 1"/>
    <property type="match status" value="1"/>
</dbReference>
<dbReference type="InterPro" id="IPR012001">
    <property type="entry name" value="Thiamin_PyroP_enz_TPP-bd_dom"/>
</dbReference>
<keyword evidence="16" id="KW-0472">Membrane</keyword>
<dbReference type="CDD" id="cd07035">
    <property type="entry name" value="TPP_PYR_POX_like"/>
    <property type="match status" value="1"/>
</dbReference>
<evidence type="ECO:0000256" key="2">
    <source>
        <dbReference type="ARBA" id="ARBA00001964"/>
    </source>
</evidence>
<evidence type="ECO:0000256" key="4">
    <source>
        <dbReference type="ARBA" id="ARBA00007812"/>
    </source>
</evidence>
<dbReference type="PROSITE" id="PS50848">
    <property type="entry name" value="START"/>
    <property type="match status" value="1"/>
</dbReference>
<evidence type="ECO:0000256" key="8">
    <source>
        <dbReference type="ARBA" id="ARBA00023140"/>
    </source>
</evidence>
<comment type="catalytic activity">
    <reaction evidence="10">
        <text>a 2-hydroxy-3-methyl fatty acyl-CoA = a 2-methyl-branched fatty aldehyde + formyl-CoA</text>
        <dbReference type="Rhea" id="RHEA:25375"/>
        <dbReference type="ChEBI" id="CHEBI:49188"/>
        <dbReference type="ChEBI" id="CHEBI:57376"/>
        <dbReference type="ChEBI" id="CHEBI:58783"/>
        <dbReference type="EC" id="4.1.2.63"/>
    </reaction>
    <physiologicalReaction direction="left-to-right" evidence="10">
        <dbReference type="Rhea" id="RHEA:25376"/>
    </physiologicalReaction>
</comment>
<evidence type="ECO:0000256" key="10">
    <source>
        <dbReference type="ARBA" id="ARBA00044451"/>
    </source>
</evidence>
<dbReference type="InterPro" id="IPR011766">
    <property type="entry name" value="TPP_enzyme_TPP-bd"/>
</dbReference>
<dbReference type="Pfam" id="PF00205">
    <property type="entry name" value="TPP_enzyme_M"/>
    <property type="match status" value="1"/>
</dbReference>
<keyword evidence="9" id="KW-0456">Lyase</keyword>
<keyword evidence="5" id="KW-0479">Metal-binding</keyword>
<dbReference type="Gene3D" id="3.40.50.1220">
    <property type="entry name" value="TPP-binding domain"/>
    <property type="match status" value="1"/>
</dbReference>
<dbReference type="GO" id="GO:0001561">
    <property type="term" value="P:fatty acid alpha-oxidation"/>
    <property type="evidence" value="ECO:0007669"/>
    <property type="project" value="TreeGrafter"/>
</dbReference>
<comment type="cofactor">
    <cofactor evidence="2">
        <name>thiamine diphosphate</name>
        <dbReference type="ChEBI" id="CHEBI:58937"/>
    </cofactor>
</comment>
<evidence type="ECO:0000256" key="12">
    <source>
        <dbReference type="ARBA" id="ARBA00044518"/>
    </source>
</evidence>
<dbReference type="EC" id="4.1.2.63" evidence="12"/>
<dbReference type="GO" id="GO:0106359">
    <property type="term" value="F:2-hydroxyacyl-CoA lyase activity"/>
    <property type="evidence" value="ECO:0007669"/>
    <property type="project" value="UniProtKB-EC"/>
</dbReference>
<keyword evidence="7 15" id="KW-0786">Thiamine pyrophosphate</keyword>
<evidence type="ECO:0000313" key="18">
    <source>
        <dbReference type="EMBL" id="KAJ2757188.1"/>
    </source>
</evidence>
<evidence type="ECO:0000256" key="11">
    <source>
        <dbReference type="ARBA" id="ARBA00044454"/>
    </source>
</evidence>
<dbReference type="InterPro" id="IPR012000">
    <property type="entry name" value="Thiamin_PyroP_enz_cen_dom"/>
</dbReference>
<dbReference type="AlphaFoldDB" id="A0A9W8GZR6"/>
<keyword evidence="19" id="KW-1185">Reference proteome</keyword>
<keyword evidence="6" id="KW-0460">Magnesium</keyword>